<dbReference type="EMBL" id="CAJPDT010000023">
    <property type="protein sequence ID" value="CAF9919659.1"/>
    <property type="molecule type" value="Genomic_DNA"/>
</dbReference>
<feature type="compositionally biased region" description="Acidic residues" evidence="1">
    <location>
        <begin position="96"/>
        <end position="108"/>
    </location>
</feature>
<proteinExistence type="predicted"/>
<protein>
    <submittedName>
        <fullName evidence="2">Uncharacterized protein</fullName>
    </submittedName>
</protein>
<name>A0A8H3IN08_9LECA</name>
<dbReference type="Proteomes" id="UP000664534">
    <property type="component" value="Unassembled WGS sequence"/>
</dbReference>
<feature type="region of interest" description="Disordered" evidence="1">
    <location>
        <begin position="1"/>
        <end position="108"/>
    </location>
</feature>
<evidence type="ECO:0000313" key="2">
    <source>
        <dbReference type="EMBL" id="CAF9919659.1"/>
    </source>
</evidence>
<keyword evidence="3" id="KW-1185">Reference proteome</keyword>
<comment type="caution">
    <text evidence="2">The sequence shown here is derived from an EMBL/GenBank/DDBJ whole genome shotgun (WGS) entry which is preliminary data.</text>
</comment>
<evidence type="ECO:0000256" key="1">
    <source>
        <dbReference type="SAM" id="MobiDB-lite"/>
    </source>
</evidence>
<feature type="compositionally biased region" description="Basic residues" evidence="1">
    <location>
        <begin position="52"/>
        <end position="64"/>
    </location>
</feature>
<sequence length="108" mass="11967">MIVNSVKVPHRRGGFGEPVDGGGDDPKKPSSSQLGRSHYAESSALSTSKNSEKKRRKKANKRRCRTEEEADAAPFDKKMEDETVPPRSELASSEHEDSEPESVENEKL</sequence>
<reference evidence="2" key="1">
    <citation type="submission" date="2021-03" db="EMBL/GenBank/DDBJ databases">
        <authorList>
            <person name="Tagirdzhanova G."/>
        </authorList>
    </citation>
    <scope>NUCLEOTIDE SEQUENCE</scope>
</reference>
<accession>A0A8H3IN08</accession>
<dbReference type="AlphaFoldDB" id="A0A8H3IN08"/>
<gene>
    <name evidence="2" type="ORF">IMSHALPRED_004689</name>
</gene>
<evidence type="ECO:0000313" key="3">
    <source>
        <dbReference type="Proteomes" id="UP000664534"/>
    </source>
</evidence>
<organism evidence="2 3">
    <name type="scientific">Imshaugia aleurites</name>
    <dbReference type="NCBI Taxonomy" id="172621"/>
    <lineage>
        <taxon>Eukaryota</taxon>
        <taxon>Fungi</taxon>
        <taxon>Dikarya</taxon>
        <taxon>Ascomycota</taxon>
        <taxon>Pezizomycotina</taxon>
        <taxon>Lecanoromycetes</taxon>
        <taxon>OSLEUM clade</taxon>
        <taxon>Lecanoromycetidae</taxon>
        <taxon>Lecanorales</taxon>
        <taxon>Lecanorineae</taxon>
        <taxon>Parmeliaceae</taxon>
        <taxon>Imshaugia</taxon>
    </lineage>
</organism>